<accession>A0ABP9QMA1</accession>
<name>A0ABP9QMA1_9RHOO</name>
<evidence type="ECO:0000259" key="7">
    <source>
        <dbReference type="Pfam" id="PF04138"/>
    </source>
</evidence>
<feature type="transmembrane region" description="Helical" evidence="6">
    <location>
        <begin position="130"/>
        <end position="150"/>
    </location>
</feature>
<evidence type="ECO:0000256" key="2">
    <source>
        <dbReference type="ARBA" id="ARBA00009399"/>
    </source>
</evidence>
<keyword evidence="4 6" id="KW-1133">Transmembrane helix</keyword>
<evidence type="ECO:0000256" key="6">
    <source>
        <dbReference type="SAM" id="Phobius"/>
    </source>
</evidence>
<feature type="transmembrane region" description="Helical" evidence="6">
    <location>
        <begin position="61"/>
        <end position="84"/>
    </location>
</feature>
<keyword evidence="5 6" id="KW-0472">Membrane</keyword>
<gene>
    <name evidence="8" type="ORF">GCM10025770_18180</name>
</gene>
<dbReference type="Proteomes" id="UP001500547">
    <property type="component" value="Unassembled WGS sequence"/>
</dbReference>
<dbReference type="InterPro" id="IPR051401">
    <property type="entry name" value="GtrA_CellWall_Glycosyl"/>
</dbReference>
<evidence type="ECO:0000256" key="3">
    <source>
        <dbReference type="ARBA" id="ARBA00022692"/>
    </source>
</evidence>
<evidence type="ECO:0000313" key="8">
    <source>
        <dbReference type="EMBL" id="GAA5164390.1"/>
    </source>
</evidence>
<organism evidence="8 9">
    <name type="scientific">Viridibacterium curvum</name>
    <dbReference type="NCBI Taxonomy" id="1101404"/>
    <lineage>
        <taxon>Bacteria</taxon>
        <taxon>Pseudomonadati</taxon>
        <taxon>Pseudomonadota</taxon>
        <taxon>Betaproteobacteria</taxon>
        <taxon>Rhodocyclales</taxon>
        <taxon>Rhodocyclaceae</taxon>
        <taxon>Viridibacterium</taxon>
    </lineage>
</organism>
<feature type="transmembrane region" description="Helical" evidence="6">
    <location>
        <begin position="36"/>
        <end position="55"/>
    </location>
</feature>
<dbReference type="EMBL" id="BAABLD010000008">
    <property type="protein sequence ID" value="GAA5164390.1"/>
    <property type="molecule type" value="Genomic_DNA"/>
</dbReference>
<evidence type="ECO:0000256" key="1">
    <source>
        <dbReference type="ARBA" id="ARBA00004141"/>
    </source>
</evidence>
<feature type="transmembrane region" description="Helical" evidence="6">
    <location>
        <begin position="96"/>
        <end position="118"/>
    </location>
</feature>
<evidence type="ECO:0000256" key="4">
    <source>
        <dbReference type="ARBA" id="ARBA00022989"/>
    </source>
</evidence>
<comment type="caution">
    <text evidence="8">The sequence shown here is derived from an EMBL/GenBank/DDBJ whole genome shotgun (WGS) entry which is preliminary data.</text>
</comment>
<evidence type="ECO:0000256" key="5">
    <source>
        <dbReference type="ARBA" id="ARBA00023136"/>
    </source>
</evidence>
<protein>
    <recommendedName>
        <fullName evidence="7">GtrA/DPMS transmembrane domain-containing protein</fullName>
    </recommendedName>
</protein>
<comment type="subcellular location">
    <subcellularLocation>
        <location evidence="1">Membrane</location>
        <topology evidence="1">Multi-pass membrane protein</topology>
    </subcellularLocation>
</comment>
<dbReference type="PANTHER" id="PTHR38459">
    <property type="entry name" value="PROPHAGE BACTOPRENOL-LINKED GLUCOSE TRANSLOCASE HOMOLOG"/>
    <property type="match status" value="1"/>
</dbReference>
<keyword evidence="3 6" id="KW-0812">Transmembrane</keyword>
<evidence type="ECO:0000313" key="9">
    <source>
        <dbReference type="Proteomes" id="UP001500547"/>
    </source>
</evidence>
<dbReference type="PANTHER" id="PTHR38459:SF1">
    <property type="entry name" value="PROPHAGE BACTOPRENOL-LINKED GLUCOSE TRANSLOCASE HOMOLOG"/>
    <property type="match status" value="1"/>
</dbReference>
<comment type="similarity">
    <text evidence="2">Belongs to the GtrA family.</text>
</comment>
<dbReference type="RefSeq" id="WP_345532597.1">
    <property type="nucleotide sequence ID" value="NZ_BAABLD010000008.1"/>
</dbReference>
<proteinExistence type="inferred from homology"/>
<dbReference type="InterPro" id="IPR007267">
    <property type="entry name" value="GtrA_DPMS_TM"/>
</dbReference>
<sequence length="151" mass="16045">MESGASPVIEGSVPGMGPVSTQAGGLKHLLRAFIKYLLVGGIAFAVDFALFSTCLSAGLHYLPAVCVGFIGGLLTNYALCVAWVWRGTQARSLRDLLVFALVGVGGLALTSLGMWIGIDVLDAPERASRIVMAALVLVWNFGLRRAFVFFR</sequence>
<feature type="domain" description="GtrA/DPMS transmembrane" evidence="7">
    <location>
        <begin position="35"/>
        <end position="149"/>
    </location>
</feature>
<dbReference type="Pfam" id="PF04138">
    <property type="entry name" value="GtrA_DPMS_TM"/>
    <property type="match status" value="1"/>
</dbReference>
<keyword evidence="9" id="KW-1185">Reference proteome</keyword>
<reference evidence="9" key="1">
    <citation type="journal article" date="2019" name="Int. J. Syst. Evol. Microbiol.">
        <title>The Global Catalogue of Microorganisms (GCM) 10K type strain sequencing project: providing services to taxonomists for standard genome sequencing and annotation.</title>
        <authorList>
            <consortium name="The Broad Institute Genomics Platform"/>
            <consortium name="The Broad Institute Genome Sequencing Center for Infectious Disease"/>
            <person name="Wu L."/>
            <person name="Ma J."/>
        </authorList>
    </citation>
    <scope>NUCLEOTIDE SEQUENCE [LARGE SCALE GENOMIC DNA]</scope>
    <source>
        <strain evidence="9">JCM 18715</strain>
    </source>
</reference>